<evidence type="ECO:0000313" key="1">
    <source>
        <dbReference type="EMBL" id="PZO49587.1"/>
    </source>
</evidence>
<sequence length="173" mass="19339">MTKNWLYQLILGLVLICHSSYRGVVELFRDLFDTAISIGTVHNRLEAAAVQATEINQGQDLSGIKVSLHDEIYQADKPVLVGVDAASTCCYLLKGVEHRDEDTWGWHLLDVMAQGFAPTIRLPMAVVVCEPVRKWCYQISLAIATYFTSSSSLSRWPMVSLVRPKEPQPDESS</sequence>
<accession>A0A2W4X278</accession>
<gene>
    <name evidence="1" type="ORF">DCF15_16740</name>
</gene>
<dbReference type="Proteomes" id="UP000249794">
    <property type="component" value="Unassembled WGS sequence"/>
</dbReference>
<reference evidence="1 2" key="2">
    <citation type="submission" date="2018-06" db="EMBL/GenBank/DDBJ databases">
        <title>Metagenomic assembly of (sub)arctic Cyanobacteria and their associated microbiome from non-axenic cultures.</title>
        <authorList>
            <person name="Baurain D."/>
        </authorList>
    </citation>
    <scope>NUCLEOTIDE SEQUENCE [LARGE SCALE GENOMIC DNA]</scope>
    <source>
        <strain evidence="1">ULC027bin1</strain>
    </source>
</reference>
<protein>
    <submittedName>
        <fullName evidence="1">Uncharacterized protein</fullName>
    </submittedName>
</protein>
<reference evidence="2" key="1">
    <citation type="submission" date="2018-04" db="EMBL/GenBank/DDBJ databases">
        <authorList>
            <person name="Cornet L."/>
        </authorList>
    </citation>
    <scope>NUCLEOTIDE SEQUENCE [LARGE SCALE GENOMIC DNA]</scope>
</reference>
<comment type="caution">
    <text evidence="1">The sequence shown here is derived from an EMBL/GenBank/DDBJ whole genome shotgun (WGS) entry which is preliminary data.</text>
</comment>
<proteinExistence type="predicted"/>
<dbReference type="AlphaFoldDB" id="A0A2W4X278"/>
<organism evidence="1 2">
    <name type="scientific">Phormidesmis priestleyi</name>
    <dbReference type="NCBI Taxonomy" id="268141"/>
    <lineage>
        <taxon>Bacteria</taxon>
        <taxon>Bacillati</taxon>
        <taxon>Cyanobacteriota</taxon>
        <taxon>Cyanophyceae</taxon>
        <taxon>Leptolyngbyales</taxon>
        <taxon>Leptolyngbyaceae</taxon>
        <taxon>Phormidesmis</taxon>
    </lineage>
</organism>
<name>A0A2W4X278_9CYAN</name>
<evidence type="ECO:0000313" key="2">
    <source>
        <dbReference type="Proteomes" id="UP000249794"/>
    </source>
</evidence>
<dbReference type="EMBL" id="QBMP01000208">
    <property type="protein sequence ID" value="PZO49587.1"/>
    <property type="molecule type" value="Genomic_DNA"/>
</dbReference>